<dbReference type="Proteomes" id="UP000280417">
    <property type="component" value="Unassembled WGS sequence"/>
</dbReference>
<organism evidence="1 2">
    <name type="scientific">Aerophobetes bacterium</name>
    <dbReference type="NCBI Taxonomy" id="2030807"/>
    <lineage>
        <taxon>Bacteria</taxon>
        <taxon>Candidatus Aerophobota</taxon>
    </lineage>
</organism>
<sequence length="68" mass="7595">INPIHEGAKGIVDVIKEDKIKIPIVAKALGNRQEETWDILEKGGVKVVKESRTCKAVEELFKVLKRGE</sequence>
<protein>
    <submittedName>
        <fullName evidence="1">Succinyl-CoA synthetase subunit beta</fullName>
    </submittedName>
</protein>
<dbReference type="SUPFAM" id="SSF52210">
    <property type="entry name" value="Succinyl-CoA synthetase domains"/>
    <property type="match status" value="1"/>
</dbReference>
<dbReference type="AlphaFoldDB" id="A0A662DD41"/>
<dbReference type="InterPro" id="IPR016102">
    <property type="entry name" value="Succinyl-CoA_synth-like"/>
</dbReference>
<reference evidence="1 2" key="1">
    <citation type="submission" date="2018-06" db="EMBL/GenBank/DDBJ databases">
        <title>Extensive metabolic versatility and redundancy in microbially diverse, dynamic hydrothermal sediments.</title>
        <authorList>
            <person name="Dombrowski N."/>
            <person name="Teske A."/>
            <person name="Baker B.J."/>
        </authorList>
    </citation>
    <scope>NUCLEOTIDE SEQUENCE [LARGE SCALE GENOMIC DNA]</scope>
    <source>
        <strain evidence="1">B3_G15</strain>
    </source>
</reference>
<evidence type="ECO:0000313" key="2">
    <source>
        <dbReference type="Proteomes" id="UP000280417"/>
    </source>
</evidence>
<name>A0A662DD41_UNCAE</name>
<dbReference type="Gene3D" id="3.40.50.261">
    <property type="entry name" value="Succinyl-CoA synthetase domains"/>
    <property type="match status" value="1"/>
</dbReference>
<feature type="non-terminal residue" evidence="1">
    <location>
        <position position="1"/>
    </location>
</feature>
<comment type="caution">
    <text evidence="1">The sequence shown here is derived from an EMBL/GenBank/DDBJ whole genome shotgun (WGS) entry which is preliminary data.</text>
</comment>
<proteinExistence type="predicted"/>
<accession>A0A662DD41</accession>
<evidence type="ECO:0000313" key="1">
    <source>
        <dbReference type="EMBL" id="RLE12407.1"/>
    </source>
</evidence>
<dbReference type="EMBL" id="QMQA01000167">
    <property type="protein sequence ID" value="RLE12407.1"/>
    <property type="molecule type" value="Genomic_DNA"/>
</dbReference>
<gene>
    <name evidence="1" type="ORF">DRJ04_06230</name>
</gene>